<dbReference type="eggNOG" id="KOG3410">
    <property type="taxonomic scope" value="Eukaryota"/>
</dbReference>
<evidence type="ECO:0000313" key="3">
    <source>
        <dbReference type="EnsemblMetazoa" id="SMAR013477-PA"/>
    </source>
</evidence>
<dbReference type="AlphaFoldDB" id="T1JHZ6"/>
<reference evidence="4" key="1">
    <citation type="submission" date="2011-05" db="EMBL/GenBank/DDBJ databases">
        <authorList>
            <person name="Richards S.R."/>
            <person name="Qu J."/>
            <person name="Jiang H."/>
            <person name="Jhangiani S.N."/>
            <person name="Agravi P."/>
            <person name="Goodspeed R."/>
            <person name="Gross S."/>
            <person name="Mandapat C."/>
            <person name="Jackson L."/>
            <person name="Mathew T."/>
            <person name="Pu L."/>
            <person name="Thornton R."/>
            <person name="Saada N."/>
            <person name="Wilczek-Boney K.B."/>
            <person name="Lee S."/>
            <person name="Kovar C."/>
            <person name="Wu Y."/>
            <person name="Scherer S.E."/>
            <person name="Worley K.C."/>
            <person name="Muzny D.M."/>
            <person name="Gibbs R."/>
        </authorList>
    </citation>
    <scope>NUCLEOTIDE SEQUENCE</scope>
    <source>
        <strain evidence="4">Brora</strain>
    </source>
</reference>
<dbReference type="HOGENOM" id="CLU_098435_3_0_1"/>
<accession>T1JHZ6</accession>
<reference evidence="3" key="2">
    <citation type="submission" date="2015-02" db="UniProtKB">
        <authorList>
            <consortium name="EnsemblMetazoa"/>
        </authorList>
    </citation>
    <scope>IDENTIFICATION</scope>
</reference>
<dbReference type="Pfam" id="PF08555">
    <property type="entry name" value="FAM32A"/>
    <property type="match status" value="1"/>
</dbReference>
<keyword evidence="4" id="KW-1185">Reference proteome</keyword>
<dbReference type="EMBL" id="JH431866">
    <property type="status" value="NOT_ANNOTATED_CDS"/>
    <property type="molecule type" value="Genomic_DNA"/>
</dbReference>
<dbReference type="PANTHER" id="PTHR13282">
    <property type="entry name" value="PROTEIN FAM32A"/>
    <property type="match status" value="1"/>
</dbReference>
<dbReference type="STRING" id="126957.T1JHZ6"/>
<evidence type="ECO:0008006" key="5">
    <source>
        <dbReference type="Google" id="ProtNLM"/>
    </source>
</evidence>
<sequence length="120" mass="14066">MAEYEVISKSSLKLKGIENGGIKKKKKKTKESQEKMDRVTNNNNPQEFTVNLDEAATSGPPQHIYRTKAQQAFDKMQHKRQMQRIIQKASKTHKQRVEEFNNHLDQLTEHYDIPKVSWTK</sequence>
<feature type="region of interest" description="Disordered" evidence="2">
    <location>
        <begin position="15"/>
        <end position="46"/>
    </location>
</feature>
<comment type="similarity">
    <text evidence="1">Belongs to the FAM32 family.</text>
</comment>
<dbReference type="InterPro" id="IPR013865">
    <property type="entry name" value="FAM32A"/>
</dbReference>
<organism evidence="3 4">
    <name type="scientific">Strigamia maritima</name>
    <name type="common">European centipede</name>
    <name type="synonym">Geophilus maritimus</name>
    <dbReference type="NCBI Taxonomy" id="126957"/>
    <lineage>
        <taxon>Eukaryota</taxon>
        <taxon>Metazoa</taxon>
        <taxon>Ecdysozoa</taxon>
        <taxon>Arthropoda</taxon>
        <taxon>Myriapoda</taxon>
        <taxon>Chilopoda</taxon>
        <taxon>Pleurostigmophora</taxon>
        <taxon>Geophilomorpha</taxon>
        <taxon>Linotaeniidae</taxon>
        <taxon>Strigamia</taxon>
    </lineage>
</organism>
<dbReference type="Proteomes" id="UP000014500">
    <property type="component" value="Unassembled WGS sequence"/>
</dbReference>
<evidence type="ECO:0000256" key="2">
    <source>
        <dbReference type="SAM" id="MobiDB-lite"/>
    </source>
</evidence>
<dbReference type="GO" id="GO:0005730">
    <property type="term" value="C:nucleolus"/>
    <property type="evidence" value="ECO:0007669"/>
    <property type="project" value="TreeGrafter"/>
</dbReference>
<dbReference type="PhylomeDB" id="T1JHZ6"/>
<dbReference type="OMA" id="IASTTHK"/>
<proteinExistence type="inferred from homology"/>
<name>T1JHZ6_STRMM</name>
<dbReference type="EnsemblMetazoa" id="SMAR013477-RA">
    <property type="protein sequence ID" value="SMAR013477-PA"/>
    <property type="gene ID" value="SMAR013477"/>
</dbReference>
<protein>
    <recommendedName>
        <fullName evidence="5">Protein FAM32A</fullName>
    </recommendedName>
</protein>
<dbReference type="PANTHER" id="PTHR13282:SF6">
    <property type="entry name" value="PROTEIN FAM32A"/>
    <property type="match status" value="1"/>
</dbReference>
<evidence type="ECO:0000313" key="4">
    <source>
        <dbReference type="Proteomes" id="UP000014500"/>
    </source>
</evidence>
<evidence type="ECO:0000256" key="1">
    <source>
        <dbReference type="ARBA" id="ARBA00008948"/>
    </source>
</evidence>